<gene>
    <name evidence="2" type="ORF">ENM31_01270</name>
</gene>
<accession>A0A7J3VS57</accession>
<dbReference type="AlphaFoldDB" id="A0A7J3VS57"/>
<dbReference type="Gene3D" id="3.40.50.1010">
    <property type="entry name" value="5'-nuclease"/>
    <property type="match status" value="1"/>
</dbReference>
<dbReference type="InterPro" id="IPR029060">
    <property type="entry name" value="PIN-like_dom_sf"/>
</dbReference>
<feature type="domain" description="VapC9 PIN-like" evidence="1">
    <location>
        <begin position="4"/>
        <end position="111"/>
    </location>
</feature>
<name>A0A7J3VS57_CALS0</name>
<evidence type="ECO:0000259" key="1">
    <source>
        <dbReference type="Pfam" id="PF18477"/>
    </source>
</evidence>
<dbReference type="SUPFAM" id="SSF88723">
    <property type="entry name" value="PIN domain-like"/>
    <property type="match status" value="1"/>
</dbReference>
<dbReference type="Pfam" id="PF18477">
    <property type="entry name" value="PIN_9"/>
    <property type="match status" value="1"/>
</dbReference>
<organism evidence="2">
    <name type="scientific">Caldiarchaeum subterraneum</name>
    <dbReference type="NCBI Taxonomy" id="311458"/>
    <lineage>
        <taxon>Archaea</taxon>
        <taxon>Nitrososphaerota</taxon>
        <taxon>Candidatus Caldarchaeales</taxon>
        <taxon>Candidatus Caldarchaeaceae</taxon>
        <taxon>Candidatus Caldarchaeum</taxon>
    </lineage>
</organism>
<proteinExistence type="predicted"/>
<comment type="caution">
    <text evidence="2">The sequence shown here is derived from an EMBL/GenBank/DDBJ whole genome shotgun (WGS) entry which is preliminary data.</text>
</comment>
<dbReference type="EMBL" id="DRXH01000047">
    <property type="protein sequence ID" value="HHM43915.1"/>
    <property type="molecule type" value="Genomic_DNA"/>
</dbReference>
<protein>
    <recommendedName>
        <fullName evidence="1">VapC9 PIN-like domain-containing protein</fullName>
    </recommendedName>
</protein>
<dbReference type="InterPro" id="IPR041120">
    <property type="entry name" value="PIN_9"/>
</dbReference>
<sequence length="126" mass="13677">MKALVDTSFLMICAERGRNYLSLLEKKVGEVIQPVVLDSVLDEVKRISSGRGKRAMLARVAAQYVAGAEIVQAGGPADEALVKYSAEHMIPVVSVDSRLLRRLASAGLPYMTVSRAGKPIVRLILR</sequence>
<evidence type="ECO:0000313" key="2">
    <source>
        <dbReference type="EMBL" id="HHM43915.1"/>
    </source>
</evidence>
<reference evidence="2" key="1">
    <citation type="journal article" date="2020" name="mSystems">
        <title>Genome- and Community-Level Interaction Insights into Carbon Utilization and Element Cycling Functions of Hydrothermarchaeota in Hydrothermal Sediment.</title>
        <authorList>
            <person name="Zhou Z."/>
            <person name="Liu Y."/>
            <person name="Xu W."/>
            <person name="Pan J."/>
            <person name="Luo Z.H."/>
            <person name="Li M."/>
        </authorList>
    </citation>
    <scope>NUCLEOTIDE SEQUENCE [LARGE SCALE GENOMIC DNA]</scope>
    <source>
        <strain evidence="2">SpSt-1074</strain>
    </source>
</reference>